<accession>A0ABP3B1J6</accession>
<comment type="caution">
    <text evidence="1">The sequence shown here is derived from an EMBL/GenBank/DDBJ whole genome shotgun (WGS) entry which is preliminary data.</text>
</comment>
<organism evidence="1 2">
    <name type="scientific">Listeria floridensis FSL S10-1187</name>
    <dbReference type="NCBI Taxonomy" id="1265817"/>
    <lineage>
        <taxon>Bacteria</taxon>
        <taxon>Bacillati</taxon>
        <taxon>Bacillota</taxon>
        <taxon>Bacilli</taxon>
        <taxon>Bacillales</taxon>
        <taxon>Listeriaceae</taxon>
        <taxon>Listeria</taxon>
    </lineage>
</organism>
<protein>
    <submittedName>
        <fullName evidence="1">Uncharacterized protein</fullName>
    </submittedName>
</protein>
<name>A0ABP3B1J6_9LIST</name>
<gene>
    <name evidence="1" type="ORF">MFLO_01120</name>
</gene>
<evidence type="ECO:0000313" key="2">
    <source>
        <dbReference type="Proteomes" id="UP000019249"/>
    </source>
</evidence>
<proteinExistence type="predicted"/>
<dbReference type="Proteomes" id="UP000019249">
    <property type="component" value="Unassembled WGS sequence"/>
</dbReference>
<reference evidence="1 2" key="1">
    <citation type="journal article" date="2014" name="Int. J. Syst. Evol. Microbiol.">
        <title>Listeria floridensis sp. nov., Listeria aquatica sp. nov., Listeria cornellensis sp. nov., Listeria riparia sp. nov. and Listeria grandensis sp. nov., from agricultural and natural environments.</title>
        <authorList>
            <person name="den Bakker H.C."/>
            <person name="Warchocki S."/>
            <person name="Wright E.M."/>
            <person name="Allred A.F."/>
            <person name="Ahlstrom C."/>
            <person name="Manuel C.S."/>
            <person name="Stasiewicz M.J."/>
            <person name="Burrell A."/>
            <person name="Roof S."/>
            <person name="Strawn L."/>
            <person name="Fortes E.D."/>
            <person name="Nightingale K.K."/>
            <person name="Kephart D."/>
            <person name="Wiedmann M."/>
        </authorList>
    </citation>
    <scope>NUCLEOTIDE SEQUENCE [LARGE SCALE GENOMIC DNA]</scope>
    <source>
        <strain evidence="1 2">FSL S10-1187</strain>
    </source>
</reference>
<keyword evidence="2" id="KW-1185">Reference proteome</keyword>
<evidence type="ECO:0000313" key="1">
    <source>
        <dbReference type="EMBL" id="EUJ33790.1"/>
    </source>
</evidence>
<dbReference type="EMBL" id="AODF01000001">
    <property type="protein sequence ID" value="EUJ33790.1"/>
    <property type="molecule type" value="Genomic_DNA"/>
</dbReference>
<sequence length="69" mass="8093">MILKKEVNLIENENLIRKLNWASAGLTVAFFCRVSADDYVSTFKRVLEFKHPHFVARFICASVFNFYHP</sequence>